<dbReference type="EMBL" id="JARIHO010000090">
    <property type="protein sequence ID" value="KAJ7306959.1"/>
    <property type="molecule type" value="Genomic_DNA"/>
</dbReference>
<accession>A0AAD6Z4K9</accession>
<evidence type="ECO:0000313" key="3">
    <source>
        <dbReference type="EMBL" id="KAJ7306959.1"/>
    </source>
</evidence>
<evidence type="ECO:0000256" key="1">
    <source>
        <dbReference type="SAM" id="MobiDB-lite"/>
    </source>
</evidence>
<organism evidence="3 4">
    <name type="scientific">Mycena albidolilacea</name>
    <dbReference type="NCBI Taxonomy" id="1033008"/>
    <lineage>
        <taxon>Eukaryota</taxon>
        <taxon>Fungi</taxon>
        <taxon>Dikarya</taxon>
        <taxon>Basidiomycota</taxon>
        <taxon>Agaricomycotina</taxon>
        <taxon>Agaricomycetes</taxon>
        <taxon>Agaricomycetidae</taxon>
        <taxon>Agaricales</taxon>
        <taxon>Marasmiineae</taxon>
        <taxon>Mycenaceae</taxon>
        <taxon>Mycena</taxon>
    </lineage>
</organism>
<protein>
    <submittedName>
        <fullName evidence="3">Uncharacterized protein</fullName>
    </submittedName>
</protein>
<reference evidence="3" key="1">
    <citation type="submission" date="2023-03" db="EMBL/GenBank/DDBJ databases">
        <title>Massive genome expansion in bonnet fungi (Mycena s.s.) driven by repeated elements and novel gene families across ecological guilds.</title>
        <authorList>
            <consortium name="Lawrence Berkeley National Laboratory"/>
            <person name="Harder C.B."/>
            <person name="Miyauchi S."/>
            <person name="Viragh M."/>
            <person name="Kuo A."/>
            <person name="Thoen E."/>
            <person name="Andreopoulos B."/>
            <person name="Lu D."/>
            <person name="Skrede I."/>
            <person name="Drula E."/>
            <person name="Henrissat B."/>
            <person name="Morin E."/>
            <person name="Kohler A."/>
            <person name="Barry K."/>
            <person name="LaButti K."/>
            <person name="Morin E."/>
            <person name="Salamov A."/>
            <person name="Lipzen A."/>
            <person name="Mereny Z."/>
            <person name="Hegedus B."/>
            <person name="Baldrian P."/>
            <person name="Stursova M."/>
            <person name="Weitz H."/>
            <person name="Taylor A."/>
            <person name="Grigoriev I.V."/>
            <person name="Nagy L.G."/>
            <person name="Martin F."/>
            <person name="Kauserud H."/>
        </authorList>
    </citation>
    <scope>NUCLEOTIDE SEQUENCE</scope>
    <source>
        <strain evidence="3">CBHHK002</strain>
    </source>
</reference>
<feature type="signal peptide" evidence="2">
    <location>
        <begin position="1"/>
        <end position="28"/>
    </location>
</feature>
<evidence type="ECO:0000313" key="4">
    <source>
        <dbReference type="Proteomes" id="UP001218218"/>
    </source>
</evidence>
<evidence type="ECO:0000256" key="2">
    <source>
        <dbReference type="SAM" id="SignalP"/>
    </source>
</evidence>
<gene>
    <name evidence="3" type="ORF">DFH08DRAFT_975756</name>
</gene>
<name>A0AAD6Z4K9_9AGAR</name>
<feature type="compositionally biased region" description="Polar residues" evidence="1">
    <location>
        <begin position="44"/>
        <end position="72"/>
    </location>
</feature>
<sequence length="114" mass="12309">MALDAVSAAAYLCSASLLLCFFASFMDPSGNFGSAEAAWGGSTPYDNSGSSADTSSFQPTSADDTQPPYSQTPAPPNTEAMLWSMLQEMRCDSHGAFQLYSQFKRFFPFSRDLT</sequence>
<comment type="caution">
    <text evidence="3">The sequence shown here is derived from an EMBL/GenBank/DDBJ whole genome shotgun (WGS) entry which is preliminary data.</text>
</comment>
<keyword evidence="2" id="KW-0732">Signal</keyword>
<feature type="region of interest" description="Disordered" evidence="1">
    <location>
        <begin position="42"/>
        <end position="77"/>
    </location>
</feature>
<proteinExistence type="predicted"/>
<keyword evidence="4" id="KW-1185">Reference proteome</keyword>
<dbReference type="Proteomes" id="UP001218218">
    <property type="component" value="Unassembled WGS sequence"/>
</dbReference>
<feature type="chain" id="PRO_5042108310" evidence="2">
    <location>
        <begin position="29"/>
        <end position="114"/>
    </location>
</feature>
<dbReference type="AlphaFoldDB" id="A0AAD6Z4K9"/>